<sequence>MSLSDVTVSSTARRSIRSFSVWVWVLGTIVLFVSALNTFDNVGIGDDGFGIIGDNEYPWEIENPPVFEANGNTYSGTGSGVIRIPLEEHQQEPYVAQLVAGEYVDLSITPPEELAQPANDRAWPADVGDLWDTEDQLLVLPRDGDLELWVRNDGDWEFTLTKAEVDEIDDGFASGTSNALLVYKGDATSARFVHKGEGIFFVTIQTLDGESDRPIIESGEVNERLSWDPTDAVYITIEADDGEGAWSIDIDELATDAPAEPEPDPASTEPADPAALPATPASRTDAPGTTKGTP</sequence>
<dbReference type="Proteomes" id="UP000282460">
    <property type="component" value="Unassembled WGS sequence"/>
</dbReference>
<keyword evidence="4" id="KW-1185">Reference proteome</keyword>
<dbReference type="AlphaFoldDB" id="A0A3L7J483"/>
<keyword evidence="2" id="KW-1133">Transmembrane helix</keyword>
<feature type="compositionally biased region" description="Acidic residues" evidence="1">
    <location>
        <begin position="251"/>
        <end position="263"/>
    </location>
</feature>
<accession>A0A3L7J483</accession>
<organism evidence="3 4">
    <name type="scientific">Mycetocola zhadangensis</name>
    <dbReference type="NCBI Taxonomy" id="1164595"/>
    <lineage>
        <taxon>Bacteria</taxon>
        <taxon>Bacillati</taxon>
        <taxon>Actinomycetota</taxon>
        <taxon>Actinomycetes</taxon>
        <taxon>Micrococcales</taxon>
        <taxon>Microbacteriaceae</taxon>
        <taxon>Mycetocola</taxon>
    </lineage>
</organism>
<feature type="transmembrane region" description="Helical" evidence="2">
    <location>
        <begin position="21"/>
        <end position="39"/>
    </location>
</feature>
<evidence type="ECO:0000313" key="4">
    <source>
        <dbReference type="Proteomes" id="UP000282460"/>
    </source>
</evidence>
<protein>
    <submittedName>
        <fullName evidence="3">Uncharacterized protein</fullName>
    </submittedName>
</protein>
<gene>
    <name evidence="3" type="ORF">D9V28_08560</name>
</gene>
<proteinExistence type="predicted"/>
<dbReference type="EMBL" id="RCWJ01000002">
    <property type="protein sequence ID" value="RLQ84251.1"/>
    <property type="molecule type" value="Genomic_DNA"/>
</dbReference>
<evidence type="ECO:0000313" key="3">
    <source>
        <dbReference type="EMBL" id="RLQ84251.1"/>
    </source>
</evidence>
<evidence type="ECO:0000256" key="1">
    <source>
        <dbReference type="SAM" id="MobiDB-lite"/>
    </source>
</evidence>
<keyword evidence="2" id="KW-0472">Membrane</keyword>
<feature type="region of interest" description="Disordered" evidence="1">
    <location>
        <begin position="251"/>
        <end position="294"/>
    </location>
</feature>
<evidence type="ECO:0000256" key="2">
    <source>
        <dbReference type="SAM" id="Phobius"/>
    </source>
</evidence>
<feature type="compositionally biased region" description="Low complexity" evidence="1">
    <location>
        <begin position="265"/>
        <end position="281"/>
    </location>
</feature>
<comment type="caution">
    <text evidence="3">The sequence shown here is derived from an EMBL/GenBank/DDBJ whole genome shotgun (WGS) entry which is preliminary data.</text>
</comment>
<name>A0A3L7J483_9MICO</name>
<dbReference type="OrthoDB" id="5109978at2"/>
<dbReference type="RefSeq" id="WP_121659297.1">
    <property type="nucleotide sequence ID" value="NZ_BMEK01000002.1"/>
</dbReference>
<reference evidence="3 4" key="1">
    <citation type="submission" date="2018-10" db="EMBL/GenBank/DDBJ databases">
        <authorList>
            <person name="Li J."/>
        </authorList>
    </citation>
    <scope>NUCLEOTIDE SEQUENCE [LARGE SCALE GENOMIC DNA]</scope>
    <source>
        <strain evidence="3 4">ZD1-4</strain>
    </source>
</reference>
<keyword evidence="2" id="KW-0812">Transmembrane</keyword>